<keyword evidence="6" id="KW-0812">Transmembrane</keyword>
<dbReference type="EMBL" id="CAJJDN010000130">
    <property type="protein sequence ID" value="CAD8121127.1"/>
    <property type="molecule type" value="Genomic_DNA"/>
</dbReference>
<dbReference type="Proteomes" id="UP000692954">
    <property type="component" value="Unassembled WGS sequence"/>
</dbReference>
<feature type="domain" description="LITAF" evidence="7">
    <location>
        <begin position="46"/>
        <end position="132"/>
    </location>
</feature>
<keyword evidence="9" id="KW-1185">Reference proteome</keyword>
<dbReference type="OrthoDB" id="5852176at2759"/>
<dbReference type="GO" id="GO:0016020">
    <property type="term" value="C:membrane"/>
    <property type="evidence" value="ECO:0007669"/>
    <property type="project" value="UniProtKB-SubCell"/>
</dbReference>
<dbReference type="InterPro" id="IPR006629">
    <property type="entry name" value="LITAF"/>
</dbReference>
<evidence type="ECO:0000256" key="5">
    <source>
        <dbReference type="ARBA" id="ARBA00023136"/>
    </source>
</evidence>
<dbReference type="PANTHER" id="PTHR23292:SF6">
    <property type="entry name" value="FI16602P1-RELATED"/>
    <property type="match status" value="1"/>
</dbReference>
<dbReference type="PROSITE" id="PS51837">
    <property type="entry name" value="LITAF"/>
    <property type="match status" value="1"/>
</dbReference>
<reference evidence="8" key="1">
    <citation type="submission" date="2021-01" db="EMBL/GenBank/DDBJ databases">
        <authorList>
            <consortium name="Genoscope - CEA"/>
            <person name="William W."/>
        </authorList>
    </citation>
    <scope>NUCLEOTIDE SEQUENCE</scope>
</reference>
<comment type="caution">
    <text evidence="8">The sequence shown here is derived from an EMBL/GenBank/DDBJ whole genome shotgun (WGS) entry which is preliminary data.</text>
</comment>
<keyword evidence="5 6" id="KW-0472">Membrane</keyword>
<evidence type="ECO:0000256" key="6">
    <source>
        <dbReference type="SAM" id="Phobius"/>
    </source>
</evidence>
<dbReference type="InterPro" id="IPR037519">
    <property type="entry name" value="LITAF_fam"/>
</dbReference>
<evidence type="ECO:0000313" key="8">
    <source>
        <dbReference type="EMBL" id="CAD8121127.1"/>
    </source>
</evidence>
<evidence type="ECO:0000259" key="7">
    <source>
        <dbReference type="PROSITE" id="PS51837"/>
    </source>
</evidence>
<keyword evidence="6" id="KW-1133">Transmembrane helix</keyword>
<evidence type="ECO:0000256" key="3">
    <source>
        <dbReference type="ARBA" id="ARBA00022723"/>
    </source>
</evidence>
<comment type="subcellular location">
    <subcellularLocation>
        <location evidence="1">Membrane</location>
        <topology evidence="1">Peripheral membrane protein</topology>
    </subcellularLocation>
</comment>
<accession>A0A8S1R1E7</accession>
<name>A0A8S1R1E7_9CILI</name>
<evidence type="ECO:0000256" key="4">
    <source>
        <dbReference type="ARBA" id="ARBA00022833"/>
    </source>
</evidence>
<organism evidence="8 9">
    <name type="scientific">Paramecium sonneborni</name>
    <dbReference type="NCBI Taxonomy" id="65129"/>
    <lineage>
        <taxon>Eukaryota</taxon>
        <taxon>Sar</taxon>
        <taxon>Alveolata</taxon>
        <taxon>Ciliophora</taxon>
        <taxon>Intramacronucleata</taxon>
        <taxon>Oligohymenophorea</taxon>
        <taxon>Peniculida</taxon>
        <taxon>Parameciidae</taxon>
        <taxon>Paramecium</taxon>
    </lineage>
</organism>
<keyword evidence="4" id="KW-0862">Zinc</keyword>
<dbReference type="PANTHER" id="PTHR23292">
    <property type="entry name" value="LIPOPOLYSACCHARIDE-INDUCED TUMOR NECROSIS FACTOR-ALPHA FACTOR"/>
    <property type="match status" value="1"/>
</dbReference>
<evidence type="ECO:0000313" key="9">
    <source>
        <dbReference type="Proteomes" id="UP000692954"/>
    </source>
</evidence>
<sequence length="136" mass="15260">MKHIQKTNQDALEFHITRNAQFYQPNIIEDKNLTCTLPKIITLEDIKLVSSTQVSGDGHINPVLIICSGCQNKVQTVLTHHSGKSTIFVGFLLFICSFGFFCVSCIPCCLDDCKDIRHNCPKCQKILGKTSFNILK</sequence>
<evidence type="ECO:0000256" key="2">
    <source>
        <dbReference type="ARBA" id="ARBA00005975"/>
    </source>
</evidence>
<dbReference type="SMART" id="SM00714">
    <property type="entry name" value="LITAF"/>
    <property type="match status" value="1"/>
</dbReference>
<proteinExistence type="inferred from homology"/>
<gene>
    <name evidence="8" type="ORF">PSON_ATCC_30995.1.T1300055</name>
</gene>
<dbReference type="Pfam" id="PF10601">
    <property type="entry name" value="zf-LITAF-like"/>
    <property type="match status" value="1"/>
</dbReference>
<feature type="transmembrane region" description="Helical" evidence="6">
    <location>
        <begin position="87"/>
        <end position="110"/>
    </location>
</feature>
<protein>
    <recommendedName>
        <fullName evidence="7">LITAF domain-containing protein</fullName>
    </recommendedName>
</protein>
<comment type="similarity">
    <text evidence="2">Belongs to the CDIP1/LITAF family.</text>
</comment>
<keyword evidence="3" id="KW-0479">Metal-binding</keyword>
<dbReference type="GO" id="GO:0008270">
    <property type="term" value="F:zinc ion binding"/>
    <property type="evidence" value="ECO:0007669"/>
    <property type="project" value="TreeGrafter"/>
</dbReference>
<evidence type="ECO:0000256" key="1">
    <source>
        <dbReference type="ARBA" id="ARBA00004170"/>
    </source>
</evidence>
<dbReference type="AlphaFoldDB" id="A0A8S1R1E7"/>